<dbReference type="KEGG" id="dfa:DFA_08824"/>
<feature type="compositionally biased region" description="Low complexity" evidence="1">
    <location>
        <begin position="46"/>
        <end position="154"/>
    </location>
</feature>
<proteinExistence type="predicted"/>
<dbReference type="InterPro" id="IPR018649">
    <property type="entry name" value="SHOCT"/>
</dbReference>
<organism evidence="3 4">
    <name type="scientific">Cavenderia fasciculata</name>
    <name type="common">Slime mold</name>
    <name type="synonym">Dictyostelium fasciculatum</name>
    <dbReference type="NCBI Taxonomy" id="261658"/>
    <lineage>
        <taxon>Eukaryota</taxon>
        <taxon>Amoebozoa</taxon>
        <taxon>Evosea</taxon>
        <taxon>Eumycetozoa</taxon>
        <taxon>Dictyostelia</taxon>
        <taxon>Acytosteliales</taxon>
        <taxon>Cavenderiaceae</taxon>
        <taxon>Cavenderia</taxon>
    </lineage>
</organism>
<keyword evidence="4" id="KW-1185">Reference proteome</keyword>
<accession>F4Q4H4</accession>
<protein>
    <recommendedName>
        <fullName evidence="2">SHOCT domain-containing protein</fullName>
    </recommendedName>
</protein>
<feature type="domain" description="SHOCT" evidence="2">
    <location>
        <begin position="10"/>
        <end position="34"/>
    </location>
</feature>
<dbReference type="OrthoDB" id="21291at2759"/>
<gene>
    <name evidence="3" type="ORF">DFA_08824</name>
</gene>
<evidence type="ECO:0000259" key="2">
    <source>
        <dbReference type="Pfam" id="PF09851"/>
    </source>
</evidence>
<dbReference type="EMBL" id="GL883021">
    <property type="protein sequence ID" value="EGG17823.1"/>
    <property type="molecule type" value="Genomic_DNA"/>
</dbReference>
<sequence>MDSDTLEKYEKLKDLFDSGFITEYEFNNRKKELLGDNEIPSNLTGSNNNNSNSNSNNDNNSSYNYYSSSNNNDDYNNNSSNYNSNDYNSISYNYNSTNNDDSNSYNSYNNYNSNNNDDNSYNNNSYNSYNNDYNSTPTTTTSSYDYNSYNNNDDQVVANTDYNHISSSSNNDDNNYNQYNYSYNHSTSDEPTVDFVTHTTTVTTTTTTTVSYDDDDNNYNYNQYQSSSSAVPTDQDDVVVPPKPPITTPAASKVVKDKLTGKSESIAKIQYPHKVKDNYMTYDKNIDGVILYYKSRECAYQTDIIPLSSLTKKPISDVIREQFGLNNYDLKKIILKHRTPGDEYQTMTDRTEQTTQDVDYITTNGHYLVEPASFTLHRNAGTMFVKGEYFSKYNNSYTIPQTSFKIGSRTIALEYPETPSGGWNATYFKIQPPRRTYNTSIPGYKADKFQSAGPEHNLLNFYNLMRNKQIFKKGQEHRATPQELGSQPHHLHVSRSLAQCIDSQKCFECGLPSLNSFFCSVHYDKDLIEMYEQVKELIPKMTEAEQLEIQAAKEEEQLAKSQDPTNINNREKFTYVPDVSILEQVILKSKSQYSDLDCLYPSNIKKEFKVKVDF</sequence>
<feature type="region of interest" description="Disordered" evidence="1">
    <location>
        <begin position="36"/>
        <end position="155"/>
    </location>
</feature>
<reference evidence="4" key="1">
    <citation type="journal article" date="2011" name="Genome Res.">
        <title>Phylogeny-wide analysis of social amoeba genomes highlights ancient origins for complex intercellular communication.</title>
        <authorList>
            <person name="Heidel A.J."/>
            <person name="Lawal H.M."/>
            <person name="Felder M."/>
            <person name="Schilde C."/>
            <person name="Helps N.R."/>
            <person name="Tunggal B."/>
            <person name="Rivero F."/>
            <person name="John U."/>
            <person name="Schleicher M."/>
            <person name="Eichinger L."/>
            <person name="Platzer M."/>
            <person name="Noegel A.A."/>
            <person name="Schaap P."/>
            <person name="Gloeckner G."/>
        </authorList>
    </citation>
    <scope>NUCLEOTIDE SEQUENCE [LARGE SCALE GENOMIC DNA]</scope>
    <source>
        <strain evidence="4">SH3</strain>
    </source>
</reference>
<dbReference type="Proteomes" id="UP000007797">
    <property type="component" value="Unassembled WGS sequence"/>
</dbReference>
<dbReference type="AlphaFoldDB" id="F4Q4H4"/>
<dbReference type="OMA" id="HEHEYNT"/>
<evidence type="ECO:0000256" key="1">
    <source>
        <dbReference type="SAM" id="MobiDB-lite"/>
    </source>
</evidence>
<dbReference type="Pfam" id="PF09851">
    <property type="entry name" value="SHOCT"/>
    <property type="match status" value="1"/>
</dbReference>
<dbReference type="RefSeq" id="XP_004356307.1">
    <property type="nucleotide sequence ID" value="XM_004356254.1"/>
</dbReference>
<evidence type="ECO:0000313" key="4">
    <source>
        <dbReference type="Proteomes" id="UP000007797"/>
    </source>
</evidence>
<evidence type="ECO:0000313" key="3">
    <source>
        <dbReference type="EMBL" id="EGG17823.1"/>
    </source>
</evidence>
<name>F4Q4H4_CACFS</name>
<dbReference type="GeneID" id="14869549"/>